<feature type="non-terminal residue" evidence="1">
    <location>
        <position position="206"/>
    </location>
</feature>
<reference evidence="1" key="1">
    <citation type="submission" date="2021-06" db="EMBL/GenBank/DDBJ databases">
        <authorList>
            <person name="Kallberg Y."/>
            <person name="Tangrot J."/>
            <person name="Rosling A."/>
        </authorList>
    </citation>
    <scope>NUCLEOTIDE SEQUENCE</scope>
    <source>
        <strain evidence="1">MA461A</strain>
    </source>
</reference>
<comment type="caution">
    <text evidence="1">The sequence shown here is derived from an EMBL/GenBank/DDBJ whole genome shotgun (WGS) entry which is preliminary data.</text>
</comment>
<dbReference type="EMBL" id="CAJVQC010128396">
    <property type="protein sequence ID" value="CAG8840946.1"/>
    <property type="molecule type" value="Genomic_DNA"/>
</dbReference>
<organism evidence="1 2">
    <name type="scientific">Racocetra persica</name>
    <dbReference type="NCBI Taxonomy" id="160502"/>
    <lineage>
        <taxon>Eukaryota</taxon>
        <taxon>Fungi</taxon>
        <taxon>Fungi incertae sedis</taxon>
        <taxon>Mucoromycota</taxon>
        <taxon>Glomeromycotina</taxon>
        <taxon>Glomeromycetes</taxon>
        <taxon>Diversisporales</taxon>
        <taxon>Gigasporaceae</taxon>
        <taxon>Racocetra</taxon>
    </lineage>
</organism>
<protein>
    <submittedName>
        <fullName evidence="1">15458_t:CDS:1</fullName>
    </submittedName>
</protein>
<evidence type="ECO:0000313" key="2">
    <source>
        <dbReference type="Proteomes" id="UP000789920"/>
    </source>
</evidence>
<sequence length="206" mass="24172">PRGTQDIYPPRSLICQKVQQIIAEILRQNNYQPIIFPTFEAKELFTTSLGFTTDIVHKEMYTFADRSDRQLVLRPEGTASVVRLVCQNKLIKESYPLKLYYWANMFRYERPQQGRYREFWQLGVELINAEGIIADYQILKLTADIFRGLGINKGFSFKLNYLGNNETKERYKKKLKGFIKKTVPDLCADCQRRNETNPLRILDCSL</sequence>
<dbReference type="Proteomes" id="UP000789920">
    <property type="component" value="Unassembled WGS sequence"/>
</dbReference>
<gene>
    <name evidence="1" type="ORF">RPERSI_LOCUS31648</name>
</gene>
<keyword evidence="2" id="KW-1185">Reference proteome</keyword>
<evidence type="ECO:0000313" key="1">
    <source>
        <dbReference type="EMBL" id="CAG8840946.1"/>
    </source>
</evidence>
<accession>A0ACA9SIJ5</accession>
<proteinExistence type="predicted"/>
<feature type="non-terminal residue" evidence="1">
    <location>
        <position position="1"/>
    </location>
</feature>
<name>A0ACA9SIJ5_9GLOM</name>